<evidence type="ECO:0000256" key="5">
    <source>
        <dbReference type="ARBA" id="ARBA00023274"/>
    </source>
</evidence>
<dbReference type="GO" id="GO:0005739">
    <property type="term" value="C:mitochondrion"/>
    <property type="evidence" value="ECO:0007669"/>
    <property type="project" value="UniProtKB-SubCell"/>
</dbReference>
<evidence type="ECO:0000313" key="9">
    <source>
        <dbReference type="Proteomes" id="UP000193467"/>
    </source>
</evidence>
<dbReference type="InterPro" id="IPR013219">
    <property type="entry name" value="Ribosomal_mS33"/>
</dbReference>
<gene>
    <name evidence="8" type="ORF">BCR35DRAFT_294145</name>
</gene>
<feature type="region of interest" description="Disordered" evidence="7">
    <location>
        <begin position="87"/>
        <end position="109"/>
    </location>
</feature>
<evidence type="ECO:0000256" key="7">
    <source>
        <dbReference type="SAM" id="MobiDB-lite"/>
    </source>
</evidence>
<comment type="similarity">
    <text evidence="2">Belongs to the mitochondrion-specific ribosomal protein mS33 family.</text>
</comment>
<accession>A0A1Y2EM51</accession>
<dbReference type="GO" id="GO:0005840">
    <property type="term" value="C:ribosome"/>
    <property type="evidence" value="ECO:0007669"/>
    <property type="project" value="UniProtKB-KW"/>
</dbReference>
<dbReference type="STRING" id="106004.A0A1Y2EM51"/>
<organism evidence="8 9">
    <name type="scientific">Leucosporidium creatinivorum</name>
    <dbReference type="NCBI Taxonomy" id="106004"/>
    <lineage>
        <taxon>Eukaryota</taxon>
        <taxon>Fungi</taxon>
        <taxon>Dikarya</taxon>
        <taxon>Basidiomycota</taxon>
        <taxon>Pucciniomycotina</taxon>
        <taxon>Microbotryomycetes</taxon>
        <taxon>Leucosporidiales</taxon>
        <taxon>Leucosporidium</taxon>
    </lineage>
</organism>
<keyword evidence="4" id="KW-0496">Mitochondrion</keyword>
<dbReference type="InParanoid" id="A0A1Y2EM51"/>
<proteinExistence type="inferred from homology"/>
<evidence type="ECO:0000313" key="8">
    <source>
        <dbReference type="EMBL" id="ORY72589.1"/>
    </source>
</evidence>
<dbReference type="PANTHER" id="PTHR13362">
    <property type="entry name" value="MITOCHONDRIAL RIBOSOMAL PROTEIN S33"/>
    <property type="match status" value="1"/>
</dbReference>
<keyword evidence="9" id="KW-1185">Reference proteome</keyword>
<evidence type="ECO:0000256" key="3">
    <source>
        <dbReference type="ARBA" id="ARBA00022980"/>
    </source>
</evidence>
<keyword evidence="3" id="KW-0689">Ribosomal protein</keyword>
<keyword evidence="5" id="KW-0687">Ribonucleoprotein</keyword>
<dbReference type="FunCoup" id="A0A1Y2EM51">
    <property type="interactions" value="148"/>
</dbReference>
<dbReference type="OrthoDB" id="2257454at2759"/>
<feature type="compositionally biased region" description="Basic residues" evidence="7">
    <location>
        <begin position="88"/>
        <end position="109"/>
    </location>
</feature>
<dbReference type="AlphaFoldDB" id="A0A1Y2EM51"/>
<evidence type="ECO:0000256" key="4">
    <source>
        <dbReference type="ARBA" id="ARBA00023128"/>
    </source>
</evidence>
<reference evidence="8 9" key="1">
    <citation type="submission" date="2016-07" db="EMBL/GenBank/DDBJ databases">
        <title>Pervasive Adenine N6-methylation of Active Genes in Fungi.</title>
        <authorList>
            <consortium name="DOE Joint Genome Institute"/>
            <person name="Mondo S.J."/>
            <person name="Dannebaum R.O."/>
            <person name="Kuo R.C."/>
            <person name="Labutti K."/>
            <person name="Haridas S."/>
            <person name="Kuo A."/>
            <person name="Salamov A."/>
            <person name="Ahrendt S.R."/>
            <person name="Lipzen A."/>
            <person name="Sullivan W."/>
            <person name="Andreopoulos W.B."/>
            <person name="Clum A."/>
            <person name="Lindquist E."/>
            <person name="Daum C."/>
            <person name="Ramamoorthy G.K."/>
            <person name="Gryganskyi A."/>
            <person name="Culley D."/>
            <person name="Magnuson J.K."/>
            <person name="James T.Y."/>
            <person name="O'Malley M.A."/>
            <person name="Stajich J.E."/>
            <person name="Spatafora J.W."/>
            <person name="Visel A."/>
            <person name="Grigoriev I.V."/>
        </authorList>
    </citation>
    <scope>NUCLEOTIDE SEQUENCE [LARGE SCALE GENOMIC DNA]</scope>
    <source>
        <strain evidence="8 9">62-1032</strain>
    </source>
</reference>
<evidence type="ECO:0000256" key="1">
    <source>
        <dbReference type="ARBA" id="ARBA00004173"/>
    </source>
</evidence>
<comment type="caution">
    <text evidence="8">The sequence shown here is derived from an EMBL/GenBank/DDBJ whole genome shotgun (WGS) entry which is preliminary data.</text>
</comment>
<protein>
    <recommendedName>
        <fullName evidence="6">Small ribosomal subunit protein mS33</fullName>
    </recommendedName>
</protein>
<comment type="subcellular location">
    <subcellularLocation>
        <location evidence="1">Mitochondrion</location>
    </subcellularLocation>
</comment>
<evidence type="ECO:0000256" key="6">
    <source>
        <dbReference type="ARBA" id="ARBA00035132"/>
    </source>
</evidence>
<sequence>MSFLKQALPSPARLQALTKLRSEVFGTTYNPESLRTGSKVLKARLRGPAMLRYYGERISGWAGLNAAVPNLQLRDLAEETRLIDLETRRKRGKVTPKKGQGRRASMKKR</sequence>
<dbReference type="GO" id="GO:1990904">
    <property type="term" value="C:ribonucleoprotein complex"/>
    <property type="evidence" value="ECO:0007669"/>
    <property type="project" value="UniProtKB-KW"/>
</dbReference>
<evidence type="ECO:0000256" key="2">
    <source>
        <dbReference type="ARBA" id="ARBA00008970"/>
    </source>
</evidence>
<dbReference type="PANTHER" id="PTHR13362:SF2">
    <property type="entry name" value="SMALL RIBOSOMAL SUBUNIT PROTEIN MS33"/>
    <property type="match status" value="1"/>
</dbReference>
<dbReference type="EMBL" id="MCGR01000051">
    <property type="protein sequence ID" value="ORY72589.1"/>
    <property type="molecule type" value="Genomic_DNA"/>
</dbReference>
<name>A0A1Y2EM51_9BASI</name>
<dbReference type="Proteomes" id="UP000193467">
    <property type="component" value="Unassembled WGS sequence"/>
</dbReference>
<dbReference type="Pfam" id="PF08293">
    <property type="entry name" value="MRP-S33"/>
    <property type="match status" value="1"/>
</dbReference>